<proteinExistence type="predicted"/>
<name>A0A382YAM1_9ZZZZ</name>
<dbReference type="AlphaFoldDB" id="A0A382YAM1"/>
<evidence type="ECO:0008006" key="2">
    <source>
        <dbReference type="Google" id="ProtNLM"/>
    </source>
</evidence>
<protein>
    <recommendedName>
        <fullName evidence="2">Polyketide cyclase</fullName>
    </recommendedName>
</protein>
<gene>
    <name evidence="1" type="ORF">METZ01_LOCUS433221</name>
</gene>
<dbReference type="InterPro" id="IPR032710">
    <property type="entry name" value="NTF2-like_dom_sf"/>
</dbReference>
<organism evidence="1">
    <name type="scientific">marine metagenome</name>
    <dbReference type="NCBI Taxonomy" id="408172"/>
    <lineage>
        <taxon>unclassified sequences</taxon>
        <taxon>metagenomes</taxon>
        <taxon>ecological metagenomes</taxon>
    </lineage>
</organism>
<evidence type="ECO:0000313" key="1">
    <source>
        <dbReference type="EMBL" id="SVD80367.1"/>
    </source>
</evidence>
<reference evidence="1" key="1">
    <citation type="submission" date="2018-05" db="EMBL/GenBank/DDBJ databases">
        <authorList>
            <person name="Lanie J.A."/>
            <person name="Ng W.-L."/>
            <person name="Kazmierczak K.M."/>
            <person name="Andrzejewski T.M."/>
            <person name="Davidsen T.M."/>
            <person name="Wayne K.J."/>
            <person name="Tettelin H."/>
            <person name="Glass J.I."/>
            <person name="Rusch D."/>
            <person name="Podicherti R."/>
            <person name="Tsui H.-C.T."/>
            <person name="Winkler M.E."/>
        </authorList>
    </citation>
    <scope>NUCLEOTIDE SEQUENCE</scope>
</reference>
<dbReference type="InterPro" id="IPR009959">
    <property type="entry name" value="Cyclase_SnoaL-like"/>
</dbReference>
<dbReference type="SUPFAM" id="SSF54427">
    <property type="entry name" value="NTF2-like"/>
    <property type="match status" value="1"/>
</dbReference>
<dbReference type="Gene3D" id="3.10.450.50">
    <property type="match status" value="1"/>
</dbReference>
<accession>A0A382YAM1</accession>
<dbReference type="Pfam" id="PF07366">
    <property type="entry name" value="SnoaL"/>
    <property type="match status" value="1"/>
</dbReference>
<dbReference type="GO" id="GO:0030638">
    <property type="term" value="P:polyketide metabolic process"/>
    <property type="evidence" value="ECO:0007669"/>
    <property type="project" value="InterPro"/>
</dbReference>
<feature type="non-terminal residue" evidence="1">
    <location>
        <position position="1"/>
    </location>
</feature>
<dbReference type="EMBL" id="UINC01174313">
    <property type="protein sequence ID" value="SVD80367.1"/>
    <property type="molecule type" value="Genomic_DNA"/>
</dbReference>
<sequence>CTDNASFSSQAEPLKDISTLEAYVNWMSGIYTPMPNAGYEIKSISTNEDSSHVSVFAVFTGTHSEEGGPVPPTGNSVRTDYVYVMEFVEDKINHMTKIWNSEAANKQLGWQ</sequence>